<dbReference type="Pfam" id="PF02214">
    <property type="entry name" value="BTB_2"/>
    <property type="match status" value="1"/>
</dbReference>
<dbReference type="InterPro" id="IPR011333">
    <property type="entry name" value="SKP1/BTB/POZ_sf"/>
</dbReference>
<keyword evidence="2" id="KW-0813">Transport</keyword>
<keyword evidence="11" id="KW-0407">Ion channel</keyword>
<keyword evidence="17" id="KW-1185">Reference proteome</keyword>
<dbReference type="InterPro" id="IPR028325">
    <property type="entry name" value="VG_K_chnl"/>
</dbReference>
<feature type="transmembrane region" description="Helical" evidence="13">
    <location>
        <begin position="274"/>
        <end position="292"/>
    </location>
</feature>
<feature type="transmembrane region" description="Helical" evidence="13">
    <location>
        <begin position="340"/>
        <end position="360"/>
    </location>
</feature>
<feature type="domain" description="Potassium channel tetramerisation-type BTB" evidence="15">
    <location>
        <begin position="37"/>
        <end position="136"/>
    </location>
</feature>
<dbReference type="FunFam" id="1.10.287.70:FF:000028">
    <property type="entry name" value="potassium voltage-gated channel subfamily D member 3"/>
    <property type="match status" value="1"/>
</dbReference>
<name>A0A553P1G3_TIGCA</name>
<keyword evidence="5" id="KW-0631">Potassium channel</keyword>
<comment type="subcellular location">
    <subcellularLocation>
        <location evidence="1">Membrane</location>
        <topology evidence="1">Multi-pass membrane protein</topology>
    </subcellularLocation>
</comment>
<sequence>MAKSYLVRNGQCLTECIDPIYKDNQSDEIAQSEDLLIINVGGMPFKVLKSNFSTLPRTRLSRLVRAVSSQEILALCDGYTPGPLPEFYFNRNWTSFNSILDFYRMGTLHLTVDTCAMVFKDDLAFWGIDELYLDPCCALKYYPEIEACFKEFKGDQMARQRDEDRKKYENFGDSHIGRIRGTLWRITEYPETSLAAQVAGFSSLGVVIISTLTFILQTFPEFQEDDIGAKENPSVVFALKIIDDLSISFFTLEYLIRFACAPRKWIFVKDPMNLVDLFAIIPFYLTLVLDSMEDMQIIGKAGKLVRLVRVLRIMRIFKLVRHFAGLQSLIYTLNQAYKELGLLMLLVGVAVLTFASLVYYAEKDTLDEDGWTFLDSFWWGIMTLTTVGYDHKSPRTFMGKVIGGLCALVGIFILTLPIPIVVNSFASYYKNRLWRNEVSHRRAEKLEEQERKIKQAEALLGLKRCTKHTPLEQDGLLT</sequence>
<reference evidence="16 17" key="1">
    <citation type="journal article" date="2018" name="Nat. Ecol. Evol.">
        <title>Genomic signatures of mitonuclear coevolution across populations of Tigriopus californicus.</title>
        <authorList>
            <person name="Barreto F.S."/>
            <person name="Watson E.T."/>
            <person name="Lima T.G."/>
            <person name="Willett C.S."/>
            <person name="Edmands S."/>
            <person name="Li W."/>
            <person name="Burton R.S."/>
        </authorList>
    </citation>
    <scope>NUCLEOTIDE SEQUENCE [LARGE SCALE GENOMIC DNA]</scope>
    <source>
        <strain evidence="16 17">San Diego</strain>
    </source>
</reference>
<dbReference type="AlphaFoldDB" id="A0A553P1G3"/>
<evidence type="ECO:0000313" key="16">
    <source>
        <dbReference type="EMBL" id="TRY71529.1"/>
    </source>
</evidence>
<evidence type="ECO:0000256" key="2">
    <source>
        <dbReference type="ARBA" id="ARBA00022448"/>
    </source>
</evidence>
<evidence type="ECO:0008006" key="18">
    <source>
        <dbReference type="Google" id="ProtNLM"/>
    </source>
</evidence>
<dbReference type="PRINTS" id="PR01491">
    <property type="entry name" value="KVCHANNEL"/>
</dbReference>
<feature type="transmembrane region" description="Helical" evidence="13">
    <location>
        <begin position="401"/>
        <end position="426"/>
    </location>
</feature>
<dbReference type="GO" id="GO:0005251">
    <property type="term" value="F:delayed rectifier potassium channel activity"/>
    <property type="evidence" value="ECO:0007669"/>
    <property type="project" value="TreeGrafter"/>
</dbReference>
<keyword evidence="6" id="KW-0851">Voltage-gated channel</keyword>
<keyword evidence="8 13" id="KW-1133">Transmembrane helix</keyword>
<keyword evidence="3" id="KW-0633">Potassium transport</keyword>
<dbReference type="PANTHER" id="PTHR11537">
    <property type="entry name" value="VOLTAGE-GATED POTASSIUM CHANNEL"/>
    <property type="match status" value="1"/>
</dbReference>
<evidence type="ECO:0000256" key="5">
    <source>
        <dbReference type="ARBA" id="ARBA00022826"/>
    </source>
</evidence>
<evidence type="ECO:0000256" key="11">
    <source>
        <dbReference type="ARBA" id="ARBA00023303"/>
    </source>
</evidence>
<feature type="coiled-coil region" evidence="12">
    <location>
        <begin position="439"/>
        <end position="466"/>
    </location>
</feature>
<evidence type="ECO:0000256" key="1">
    <source>
        <dbReference type="ARBA" id="ARBA00004141"/>
    </source>
</evidence>
<dbReference type="PRINTS" id="PR01494">
    <property type="entry name" value="KV9CHANNEL"/>
</dbReference>
<dbReference type="Gene3D" id="3.30.710.10">
    <property type="entry name" value="Potassium Channel Kv1.1, Chain A"/>
    <property type="match status" value="1"/>
</dbReference>
<keyword evidence="9" id="KW-0406">Ion transport</keyword>
<accession>A0A553P1G3</accession>
<evidence type="ECO:0000256" key="12">
    <source>
        <dbReference type="SAM" id="Coils"/>
    </source>
</evidence>
<dbReference type="Gene3D" id="1.20.120.350">
    <property type="entry name" value="Voltage-gated potassium channels. Chain C"/>
    <property type="match status" value="1"/>
</dbReference>
<evidence type="ECO:0000259" key="15">
    <source>
        <dbReference type="Pfam" id="PF02214"/>
    </source>
</evidence>
<dbReference type="InterPro" id="IPR027359">
    <property type="entry name" value="Volt_channel_dom_sf"/>
</dbReference>
<keyword evidence="12" id="KW-0175">Coiled coil</keyword>
<dbReference type="EMBL" id="VCGU01000008">
    <property type="protein sequence ID" value="TRY71529.1"/>
    <property type="molecule type" value="Genomic_DNA"/>
</dbReference>
<dbReference type="STRING" id="6832.A0A553P1G3"/>
<keyword evidence="4 13" id="KW-0812">Transmembrane</keyword>
<dbReference type="Pfam" id="PF00520">
    <property type="entry name" value="Ion_trans"/>
    <property type="match status" value="1"/>
</dbReference>
<dbReference type="InterPro" id="IPR005821">
    <property type="entry name" value="Ion_trans_dom"/>
</dbReference>
<evidence type="ECO:0000256" key="3">
    <source>
        <dbReference type="ARBA" id="ARBA00022538"/>
    </source>
</evidence>
<dbReference type="SUPFAM" id="SSF54695">
    <property type="entry name" value="POZ domain"/>
    <property type="match status" value="1"/>
</dbReference>
<dbReference type="GO" id="GO:0051260">
    <property type="term" value="P:protein homooligomerization"/>
    <property type="evidence" value="ECO:0007669"/>
    <property type="project" value="InterPro"/>
</dbReference>
<evidence type="ECO:0000256" key="4">
    <source>
        <dbReference type="ARBA" id="ARBA00022692"/>
    </source>
</evidence>
<evidence type="ECO:0000256" key="7">
    <source>
        <dbReference type="ARBA" id="ARBA00022958"/>
    </source>
</evidence>
<evidence type="ECO:0000256" key="8">
    <source>
        <dbReference type="ARBA" id="ARBA00022989"/>
    </source>
</evidence>
<dbReference type="Gene3D" id="1.10.287.70">
    <property type="match status" value="1"/>
</dbReference>
<dbReference type="GO" id="GO:0001508">
    <property type="term" value="P:action potential"/>
    <property type="evidence" value="ECO:0007669"/>
    <property type="project" value="TreeGrafter"/>
</dbReference>
<dbReference type="Proteomes" id="UP000318571">
    <property type="component" value="Chromosome 7"/>
</dbReference>
<dbReference type="PRINTS" id="PR00169">
    <property type="entry name" value="KCHANNEL"/>
</dbReference>
<gene>
    <name evidence="16" type="ORF">TCAL_11941</name>
</gene>
<evidence type="ECO:0000256" key="13">
    <source>
        <dbReference type="SAM" id="Phobius"/>
    </source>
</evidence>
<protein>
    <recommendedName>
        <fullName evidence="18">BTB domain-containing protein</fullName>
    </recommendedName>
</protein>
<dbReference type="OMA" id="HERMEDY"/>
<dbReference type="GO" id="GO:0008076">
    <property type="term" value="C:voltage-gated potassium channel complex"/>
    <property type="evidence" value="ECO:0007669"/>
    <property type="project" value="InterPro"/>
</dbReference>
<organism evidence="16 17">
    <name type="scientific">Tigriopus californicus</name>
    <name type="common">Marine copepod</name>
    <dbReference type="NCBI Taxonomy" id="6832"/>
    <lineage>
        <taxon>Eukaryota</taxon>
        <taxon>Metazoa</taxon>
        <taxon>Ecdysozoa</taxon>
        <taxon>Arthropoda</taxon>
        <taxon>Crustacea</taxon>
        <taxon>Multicrustacea</taxon>
        <taxon>Hexanauplia</taxon>
        <taxon>Copepoda</taxon>
        <taxon>Harpacticoida</taxon>
        <taxon>Harpacticidae</taxon>
        <taxon>Tigriopus</taxon>
    </lineage>
</organism>
<evidence type="ECO:0000256" key="6">
    <source>
        <dbReference type="ARBA" id="ARBA00022882"/>
    </source>
</evidence>
<dbReference type="InterPro" id="IPR003131">
    <property type="entry name" value="T1-type_BTB"/>
</dbReference>
<keyword evidence="10 13" id="KW-0472">Membrane</keyword>
<evidence type="ECO:0000259" key="14">
    <source>
        <dbReference type="Pfam" id="PF00520"/>
    </source>
</evidence>
<evidence type="ECO:0000256" key="10">
    <source>
        <dbReference type="ARBA" id="ARBA00023136"/>
    </source>
</evidence>
<proteinExistence type="predicted"/>
<feature type="domain" description="Ion transport" evidence="14">
    <location>
        <begin position="201"/>
        <end position="431"/>
    </location>
</feature>
<dbReference type="PANTHER" id="PTHR11537:SF254">
    <property type="entry name" value="POTASSIUM VOLTAGE-GATED CHANNEL PROTEIN SHAB"/>
    <property type="match status" value="1"/>
</dbReference>
<evidence type="ECO:0000256" key="9">
    <source>
        <dbReference type="ARBA" id="ARBA00023065"/>
    </source>
</evidence>
<evidence type="ECO:0000313" key="17">
    <source>
        <dbReference type="Proteomes" id="UP000318571"/>
    </source>
</evidence>
<comment type="caution">
    <text evidence="16">The sequence shown here is derived from an EMBL/GenBank/DDBJ whole genome shotgun (WGS) entry which is preliminary data.</text>
</comment>
<feature type="transmembrane region" description="Helical" evidence="13">
    <location>
        <begin position="194"/>
        <end position="216"/>
    </location>
</feature>
<keyword evidence="7" id="KW-0630">Potassium</keyword>
<dbReference type="InterPro" id="IPR003971">
    <property type="entry name" value="K_chnl_volt-dep_Kv5/Kv9"/>
</dbReference>
<dbReference type="SUPFAM" id="SSF81324">
    <property type="entry name" value="Voltage-gated potassium channels"/>
    <property type="match status" value="1"/>
</dbReference>
<dbReference type="InterPro" id="IPR003968">
    <property type="entry name" value="K_chnl_volt-dep_Kv"/>
</dbReference>